<name>A0A830EU25_9EURY</name>
<evidence type="ECO:0000256" key="2">
    <source>
        <dbReference type="SAM" id="Phobius"/>
    </source>
</evidence>
<evidence type="ECO:0000256" key="1">
    <source>
        <dbReference type="SAM" id="MobiDB-lite"/>
    </source>
</evidence>
<keyword evidence="2" id="KW-1133">Transmembrane helix</keyword>
<accession>A0A830EU25</accession>
<reference evidence="3" key="1">
    <citation type="journal article" date="2014" name="Int. J. Syst. Evol. Microbiol.">
        <title>Complete genome sequence of Corynebacterium casei LMG S-19264T (=DSM 44701T), isolated from a smear-ripened cheese.</title>
        <authorList>
            <consortium name="US DOE Joint Genome Institute (JGI-PGF)"/>
            <person name="Walter F."/>
            <person name="Albersmeier A."/>
            <person name="Kalinowski J."/>
            <person name="Ruckert C."/>
        </authorList>
    </citation>
    <scope>NUCLEOTIDE SEQUENCE</scope>
    <source>
        <strain evidence="3">JCM 14359</strain>
    </source>
</reference>
<dbReference type="AlphaFoldDB" id="A0A830EU25"/>
<evidence type="ECO:0000313" key="3">
    <source>
        <dbReference type="EMBL" id="GGJ09865.1"/>
    </source>
</evidence>
<feature type="region of interest" description="Disordered" evidence="1">
    <location>
        <begin position="1"/>
        <end position="27"/>
    </location>
</feature>
<comment type="caution">
    <text evidence="3">The sequence shown here is derived from an EMBL/GenBank/DDBJ whole genome shotgun (WGS) entry which is preliminary data.</text>
</comment>
<keyword evidence="2" id="KW-0472">Membrane</keyword>
<gene>
    <name evidence="3" type="ORF">GCM10008995_19710</name>
</gene>
<dbReference type="Proteomes" id="UP000653099">
    <property type="component" value="Unassembled WGS sequence"/>
</dbReference>
<reference evidence="3" key="2">
    <citation type="submission" date="2020-09" db="EMBL/GenBank/DDBJ databases">
        <authorList>
            <person name="Sun Q."/>
            <person name="Ohkuma M."/>
        </authorList>
    </citation>
    <scope>NUCLEOTIDE SEQUENCE</scope>
    <source>
        <strain evidence="3">JCM 14359</strain>
    </source>
</reference>
<keyword evidence="4" id="KW-1185">Reference proteome</keyword>
<dbReference type="EMBL" id="BMOC01000012">
    <property type="protein sequence ID" value="GGJ09865.1"/>
    <property type="molecule type" value="Genomic_DNA"/>
</dbReference>
<organism evidence="3 4">
    <name type="scientific">Halobellus salinus</name>
    <dbReference type="NCBI Taxonomy" id="931585"/>
    <lineage>
        <taxon>Archaea</taxon>
        <taxon>Methanobacteriati</taxon>
        <taxon>Methanobacteriota</taxon>
        <taxon>Stenosarchaea group</taxon>
        <taxon>Halobacteria</taxon>
        <taxon>Halobacteriales</taxon>
        <taxon>Haloferacaceae</taxon>
        <taxon>Halobellus</taxon>
    </lineage>
</organism>
<keyword evidence="2" id="KW-0812">Transmembrane</keyword>
<protein>
    <submittedName>
        <fullName evidence="3">Uncharacterized protein</fullName>
    </submittedName>
</protein>
<feature type="transmembrane region" description="Helical" evidence="2">
    <location>
        <begin position="35"/>
        <end position="54"/>
    </location>
</feature>
<proteinExistence type="predicted"/>
<evidence type="ECO:0000313" key="4">
    <source>
        <dbReference type="Proteomes" id="UP000653099"/>
    </source>
</evidence>
<sequence>MNLNPGGSNHTVMDQVDPSGAGGAGDGAVPDYGGLLTEVLLVGVVVTVYLIGVATDRDGRKI</sequence>
<feature type="compositionally biased region" description="Polar residues" evidence="1">
    <location>
        <begin position="1"/>
        <end position="12"/>
    </location>
</feature>